<proteinExistence type="predicted"/>
<keyword evidence="3" id="KW-1185">Reference proteome</keyword>
<evidence type="ECO:0000313" key="2">
    <source>
        <dbReference type="EMBL" id="SSA45926.1"/>
    </source>
</evidence>
<dbReference type="RefSeq" id="WP_109564366.1">
    <property type="nucleotide sequence ID" value="NZ_QGDJ01000004.1"/>
</dbReference>
<gene>
    <name evidence="1" type="ORF">BCF38_104198</name>
    <name evidence="2" type="ORF">SAMN05421539_104198</name>
</gene>
<sequence>MIERQTVVHQANALQELMGQKSEAVAAARAIREREAGHTDEANNWDQIRNLLQERRAPRQG</sequence>
<name>A0A2Y9APA7_9RHOB</name>
<dbReference type="AlphaFoldDB" id="A0A2Y9APA7"/>
<organism evidence="2 4">
    <name type="scientific">Jannaschia seohaensis</name>
    <dbReference type="NCBI Taxonomy" id="475081"/>
    <lineage>
        <taxon>Bacteria</taxon>
        <taxon>Pseudomonadati</taxon>
        <taxon>Pseudomonadota</taxon>
        <taxon>Alphaproteobacteria</taxon>
        <taxon>Rhodobacterales</taxon>
        <taxon>Roseobacteraceae</taxon>
        <taxon>Jannaschia</taxon>
    </lineage>
</organism>
<evidence type="ECO:0000313" key="1">
    <source>
        <dbReference type="EMBL" id="PWJ19264.1"/>
    </source>
</evidence>
<evidence type="ECO:0000313" key="4">
    <source>
        <dbReference type="Proteomes" id="UP000251571"/>
    </source>
</evidence>
<dbReference type="EMBL" id="UETC01000004">
    <property type="protein sequence ID" value="SSA45926.1"/>
    <property type="molecule type" value="Genomic_DNA"/>
</dbReference>
<protein>
    <submittedName>
        <fullName evidence="2">Uncharacterized protein</fullName>
    </submittedName>
</protein>
<reference evidence="2 4" key="1">
    <citation type="submission" date="2016-10" db="EMBL/GenBank/DDBJ databases">
        <authorList>
            <person name="Cai Z."/>
        </authorList>
    </citation>
    <scope>NUCLEOTIDE SEQUENCE [LARGE SCALE GENOMIC DNA]</scope>
    <source>
        <strain evidence="2 4">DSM 25227</strain>
    </source>
</reference>
<evidence type="ECO:0000313" key="3">
    <source>
        <dbReference type="Proteomes" id="UP000245839"/>
    </source>
</evidence>
<dbReference type="EMBL" id="QGDJ01000004">
    <property type="protein sequence ID" value="PWJ19264.1"/>
    <property type="molecule type" value="Genomic_DNA"/>
</dbReference>
<dbReference type="Proteomes" id="UP000251571">
    <property type="component" value="Unassembled WGS sequence"/>
</dbReference>
<accession>A0A2Y9APA7</accession>
<dbReference type="Proteomes" id="UP000245839">
    <property type="component" value="Unassembled WGS sequence"/>
</dbReference>
<reference evidence="1 3" key="2">
    <citation type="submission" date="2018-03" db="EMBL/GenBank/DDBJ databases">
        <title>Genomic Encyclopedia of Archaeal and Bacterial Type Strains, Phase II (KMG-II): from individual species to whole genera.</title>
        <authorList>
            <person name="Goeker M."/>
        </authorList>
    </citation>
    <scope>NUCLEOTIDE SEQUENCE [LARGE SCALE GENOMIC DNA]</scope>
    <source>
        <strain evidence="1 3">DSM 25227</strain>
    </source>
</reference>